<dbReference type="RefSeq" id="WP_317786483.1">
    <property type="nucleotide sequence ID" value="NZ_AP028461.1"/>
</dbReference>
<keyword evidence="3" id="KW-1185">Reference proteome</keyword>
<feature type="transmembrane region" description="Helical" evidence="1">
    <location>
        <begin position="37"/>
        <end position="58"/>
    </location>
</feature>
<sequence length="64" mass="6760">MNFLHKVMRFCLGLAFVGIFVGGTAMRTGNVPMGNASLVILLGTLVLACLTAGAYRLLEVFGRG</sequence>
<protein>
    <submittedName>
        <fullName evidence="2">Uncharacterized protein</fullName>
    </submittedName>
</protein>
<dbReference type="Proteomes" id="UP001597183">
    <property type="component" value="Unassembled WGS sequence"/>
</dbReference>
<keyword evidence="1" id="KW-0812">Transmembrane</keyword>
<gene>
    <name evidence="2" type="ORF">ACFQ5G_12845</name>
</gene>
<keyword evidence="1" id="KW-0472">Membrane</keyword>
<dbReference type="EMBL" id="JBHTMK010000016">
    <property type="protein sequence ID" value="MFD1366235.1"/>
    <property type="molecule type" value="Genomic_DNA"/>
</dbReference>
<reference evidence="3" key="1">
    <citation type="journal article" date="2019" name="Int. J. Syst. Evol. Microbiol.">
        <title>The Global Catalogue of Microorganisms (GCM) 10K type strain sequencing project: providing services to taxonomists for standard genome sequencing and annotation.</title>
        <authorList>
            <consortium name="The Broad Institute Genomics Platform"/>
            <consortium name="The Broad Institute Genome Sequencing Center for Infectious Disease"/>
            <person name="Wu L."/>
            <person name="Ma J."/>
        </authorList>
    </citation>
    <scope>NUCLEOTIDE SEQUENCE [LARGE SCALE GENOMIC DNA]</scope>
    <source>
        <strain evidence="3">CCM 7526</strain>
    </source>
</reference>
<name>A0ABW4A678_9ACTN</name>
<evidence type="ECO:0000313" key="3">
    <source>
        <dbReference type="Proteomes" id="UP001597183"/>
    </source>
</evidence>
<keyword evidence="1" id="KW-1133">Transmembrane helix</keyword>
<evidence type="ECO:0000256" key="1">
    <source>
        <dbReference type="SAM" id="Phobius"/>
    </source>
</evidence>
<organism evidence="2 3">
    <name type="scientific">Actinoplanes sichuanensis</name>
    <dbReference type="NCBI Taxonomy" id="512349"/>
    <lineage>
        <taxon>Bacteria</taxon>
        <taxon>Bacillati</taxon>
        <taxon>Actinomycetota</taxon>
        <taxon>Actinomycetes</taxon>
        <taxon>Micromonosporales</taxon>
        <taxon>Micromonosporaceae</taxon>
        <taxon>Actinoplanes</taxon>
    </lineage>
</organism>
<evidence type="ECO:0000313" key="2">
    <source>
        <dbReference type="EMBL" id="MFD1366235.1"/>
    </source>
</evidence>
<proteinExistence type="predicted"/>
<accession>A0ABW4A678</accession>
<comment type="caution">
    <text evidence="2">The sequence shown here is derived from an EMBL/GenBank/DDBJ whole genome shotgun (WGS) entry which is preliminary data.</text>
</comment>